<comment type="subcellular location">
    <subcellularLocation>
        <location evidence="1">Cytoplasm</location>
        <location evidence="1">Cytoskeleton</location>
        <location evidence="1">Cilium axoneme</location>
    </subcellularLocation>
</comment>
<keyword evidence="8" id="KW-1185">Reference proteome</keyword>
<sequence>MDGSYCDKYSFIGEWYDNQASLTRRFNVFYFPTDNTIEMFDLKTRKTFVKRVKVNGVTIDNFYIGGTLFILGRLIKIVDFACEDTKKRLQQDMQLTFVMIKPMPTKTMGKILTHLHDHGLKITRMKKTLFTADDVNFIYRAQLSSPEYPFLLEHLSGQHVYGVQLVGHDAVNQAVKVFGDRDPSKAAPGTIRALYGTDNVRNCAHISATLDLACQDLEYFFPPPPLQSSRLRLTATLSNCTLCIVKPHAVREGLLGRAMEMIDDGGFDVTALNMFIVDSVNANEFYEVYKGIVPEYQGMVEELASGPCVAMEIVAKDKSVNTAVEFRKMVGPTDPEIARLLRPHTLRARLGVNKVKNAVHCSDLPEDGLLEVEYFFKILEL</sequence>
<evidence type="ECO:0000259" key="6">
    <source>
        <dbReference type="PROSITE" id="PS51336"/>
    </source>
</evidence>
<evidence type="ECO:0000256" key="4">
    <source>
        <dbReference type="ARBA" id="ARBA00023273"/>
    </source>
</evidence>
<accession>A0A8S4G401</accession>
<keyword evidence="2" id="KW-0963">Cytoplasm</keyword>
<dbReference type="Gene3D" id="3.30.70.141">
    <property type="entry name" value="Nucleoside diphosphate kinase-like domain"/>
    <property type="match status" value="2"/>
</dbReference>
<organism evidence="7 8">
    <name type="scientific">Plutella xylostella</name>
    <name type="common">Diamondback moth</name>
    <name type="synonym">Plutella maculipennis</name>
    <dbReference type="NCBI Taxonomy" id="51655"/>
    <lineage>
        <taxon>Eukaryota</taxon>
        <taxon>Metazoa</taxon>
        <taxon>Ecdysozoa</taxon>
        <taxon>Arthropoda</taxon>
        <taxon>Hexapoda</taxon>
        <taxon>Insecta</taxon>
        <taxon>Pterygota</taxon>
        <taxon>Neoptera</taxon>
        <taxon>Endopterygota</taxon>
        <taxon>Lepidoptera</taxon>
        <taxon>Glossata</taxon>
        <taxon>Ditrysia</taxon>
        <taxon>Yponomeutoidea</taxon>
        <taxon>Plutellidae</taxon>
        <taxon>Plutella</taxon>
    </lineage>
</organism>
<reference evidence="7" key="1">
    <citation type="submission" date="2020-11" db="EMBL/GenBank/DDBJ databases">
        <authorList>
            <person name="Whiteford S."/>
        </authorList>
    </citation>
    <scope>NUCLEOTIDE SEQUENCE</scope>
</reference>
<dbReference type="InterPro" id="IPR036850">
    <property type="entry name" value="NDK-like_dom_sf"/>
</dbReference>
<comment type="similarity">
    <text evidence="5">Belongs to the NDK family.</text>
</comment>
<dbReference type="GO" id="GO:0005813">
    <property type="term" value="C:centrosome"/>
    <property type="evidence" value="ECO:0007669"/>
    <property type="project" value="TreeGrafter"/>
</dbReference>
<dbReference type="InterPro" id="IPR034907">
    <property type="entry name" value="NDK-like_dom"/>
</dbReference>
<feature type="domain" description="DM10" evidence="6">
    <location>
        <begin position="5"/>
        <end position="93"/>
    </location>
</feature>
<dbReference type="PANTHER" id="PTHR43109">
    <property type="entry name" value="NUCLEOSIDE DIPHOSPHATE KINASE 7"/>
    <property type="match status" value="1"/>
</dbReference>
<dbReference type="SMART" id="SM00676">
    <property type="entry name" value="DM10"/>
    <property type="match status" value="1"/>
</dbReference>
<keyword evidence="3" id="KW-0206">Cytoskeleton</keyword>
<name>A0A8S4G401_PLUXY</name>
<evidence type="ECO:0000256" key="1">
    <source>
        <dbReference type="ARBA" id="ARBA00004430"/>
    </source>
</evidence>
<evidence type="ECO:0000256" key="2">
    <source>
        <dbReference type="ARBA" id="ARBA00022490"/>
    </source>
</evidence>
<evidence type="ECO:0000256" key="3">
    <source>
        <dbReference type="ARBA" id="ARBA00023212"/>
    </source>
</evidence>
<proteinExistence type="inferred from homology"/>
<dbReference type="PANTHER" id="PTHR43109:SF2">
    <property type="entry name" value="NUCLEOSIDE DIPHOSPHATE KINASE 7"/>
    <property type="match status" value="1"/>
</dbReference>
<comment type="caution">
    <text evidence="5">Lacks conserved residue(s) required for the propagation of feature annotation.</text>
</comment>
<comment type="caution">
    <text evidence="7">The sequence shown here is derived from an EMBL/GenBank/DDBJ whole genome shotgun (WGS) entry which is preliminary data.</text>
</comment>
<dbReference type="GO" id="GO:0005879">
    <property type="term" value="C:axonemal microtubule"/>
    <property type="evidence" value="ECO:0007669"/>
    <property type="project" value="TreeGrafter"/>
</dbReference>
<dbReference type="SUPFAM" id="SSF54919">
    <property type="entry name" value="Nucleoside diphosphate kinase, NDK"/>
    <property type="match status" value="2"/>
</dbReference>
<dbReference type="Proteomes" id="UP000653454">
    <property type="component" value="Unassembled WGS sequence"/>
</dbReference>
<dbReference type="InterPro" id="IPR006602">
    <property type="entry name" value="DM10_dom"/>
</dbReference>
<dbReference type="InterPro" id="IPR037993">
    <property type="entry name" value="NDPk7B"/>
</dbReference>
<protein>
    <submittedName>
        <fullName evidence="7">(diamondback moth) hypothetical protein</fullName>
    </submittedName>
</protein>
<evidence type="ECO:0000256" key="5">
    <source>
        <dbReference type="PROSITE-ProRule" id="PRU00706"/>
    </source>
</evidence>
<evidence type="ECO:0000313" key="8">
    <source>
        <dbReference type="Proteomes" id="UP000653454"/>
    </source>
</evidence>
<gene>
    <name evidence="7" type="ORF">PLXY2_LOCUS13459</name>
</gene>
<dbReference type="SMART" id="SM00562">
    <property type="entry name" value="NDK"/>
    <property type="match status" value="2"/>
</dbReference>
<dbReference type="PROSITE" id="PS51374">
    <property type="entry name" value="NDPK_LIKE"/>
    <property type="match status" value="2"/>
</dbReference>
<dbReference type="Pfam" id="PF00334">
    <property type="entry name" value="NDK"/>
    <property type="match status" value="2"/>
</dbReference>
<dbReference type="PROSITE" id="PS51336">
    <property type="entry name" value="DM10"/>
    <property type="match status" value="1"/>
</dbReference>
<evidence type="ECO:0000313" key="7">
    <source>
        <dbReference type="EMBL" id="CAG9135190.1"/>
    </source>
</evidence>
<dbReference type="EMBL" id="CAJHNJ030000097">
    <property type="protein sequence ID" value="CAG9135190.1"/>
    <property type="molecule type" value="Genomic_DNA"/>
</dbReference>
<dbReference type="FunFam" id="3.30.70.141:FF:000004">
    <property type="entry name" value="Nucleoside diphosphate kinase 7"/>
    <property type="match status" value="1"/>
</dbReference>
<dbReference type="CDD" id="cd04412">
    <property type="entry name" value="NDPk7B"/>
    <property type="match status" value="1"/>
</dbReference>
<dbReference type="AlphaFoldDB" id="A0A8S4G401"/>
<keyword evidence="4" id="KW-0966">Cell projection</keyword>